<name>A0AAV4D1X9_9GAST</name>
<dbReference type="AlphaFoldDB" id="A0AAV4D1X9"/>
<dbReference type="EMBL" id="BLXT01007309">
    <property type="protein sequence ID" value="GFO38091.1"/>
    <property type="molecule type" value="Genomic_DNA"/>
</dbReference>
<comment type="caution">
    <text evidence="1">The sequence shown here is derived from an EMBL/GenBank/DDBJ whole genome shotgun (WGS) entry which is preliminary data.</text>
</comment>
<reference evidence="1 2" key="1">
    <citation type="journal article" date="2021" name="Elife">
        <title>Chloroplast acquisition without the gene transfer in kleptoplastic sea slugs, Plakobranchus ocellatus.</title>
        <authorList>
            <person name="Maeda T."/>
            <person name="Takahashi S."/>
            <person name="Yoshida T."/>
            <person name="Shimamura S."/>
            <person name="Takaki Y."/>
            <person name="Nagai Y."/>
            <person name="Toyoda A."/>
            <person name="Suzuki Y."/>
            <person name="Arimoto A."/>
            <person name="Ishii H."/>
            <person name="Satoh N."/>
            <person name="Nishiyama T."/>
            <person name="Hasebe M."/>
            <person name="Maruyama T."/>
            <person name="Minagawa J."/>
            <person name="Obokata J."/>
            <person name="Shigenobu S."/>
        </authorList>
    </citation>
    <scope>NUCLEOTIDE SEQUENCE [LARGE SCALE GENOMIC DNA]</scope>
</reference>
<accession>A0AAV4D1X9</accession>
<proteinExistence type="predicted"/>
<keyword evidence="2" id="KW-1185">Reference proteome</keyword>
<sequence length="109" mass="12582">MTTIRSSVRPGQPKLPWGTILKPEFGMGYQKMTEYEIEQAVNRLNSLPAPKEQVYHRPNPKMSQDEIDAMLERLTQMDKSKIPDSDRRVVSSSYRKMGVVSSYAWKGYN</sequence>
<evidence type="ECO:0000313" key="1">
    <source>
        <dbReference type="EMBL" id="GFO38091.1"/>
    </source>
</evidence>
<evidence type="ECO:0000313" key="2">
    <source>
        <dbReference type="Proteomes" id="UP000735302"/>
    </source>
</evidence>
<gene>
    <name evidence="1" type="ORF">PoB_006459600</name>
</gene>
<protein>
    <submittedName>
        <fullName evidence="1">Protein cepu-1</fullName>
    </submittedName>
</protein>
<dbReference type="Proteomes" id="UP000735302">
    <property type="component" value="Unassembled WGS sequence"/>
</dbReference>
<organism evidence="1 2">
    <name type="scientific">Plakobranchus ocellatus</name>
    <dbReference type="NCBI Taxonomy" id="259542"/>
    <lineage>
        <taxon>Eukaryota</taxon>
        <taxon>Metazoa</taxon>
        <taxon>Spiralia</taxon>
        <taxon>Lophotrochozoa</taxon>
        <taxon>Mollusca</taxon>
        <taxon>Gastropoda</taxon>
        <taxon>Heterobranchia</taxon>
        <taxon>Euthyneura</taxon>
        <taxon>Panpulmonata</taxon>
        <taxon>Sacoglossa</taxon>
        <taxon>Placobranchoidea</taxon>
        <taxon>Plakobranchidae</taxon>
        <taxon>Plakobranchus</taxon>
    </lineage>
</organism>